<dbReference type="PANTHER" id="PTHR32015">
    <property type="entry name" value="FASTING INDUCED LIPASE"/>
    <property type="match status" value="1"/>
</dbReference>
<dbReference type="GO" id="GO:0016042">
    <property type="term" value="P:lipid catabolic process"/>
    <property type="evidence" value="ECO:0007669"/>
    <property type="project" value="InterPro"/>
</dbReference>
<accession>A0A387H5G3</accession>
<keyword evidence="2" id="KW-0378">Hydrolase</keyword>
<evidence type="ECO:0000256" key="1">
    <source>
        <dbReference type="SAM" id="SignalP"/>
    </source>
</evidence>
<dbReference type="SUPFAM" id="SSF53474">
    <property type="entry name" value="alpha/beta-Hydrolases"/>
    <property type="match status" value="1"/>
</dbReference>
<sequence>MRLVTAAAALALLAGTIVLAPAAQAAPAQAAASPVPVVFVHGRNADPGVWGTMKDRFEEAGYPEGALFAWGYDSSRSTNEVLAGQLAAYVDSVRARTGSAQVDIVAHSQGSLPTRWYAKFGGGSDVVRHLVSLGGPNHGTSLAWACAIWDQGCRDMTPNSYVQSHLASGDETPGATRYATFWSDCDGFILPNSSVPLSGAVNTDAGCLAHNDLLTDAPTARGVLDFLKQ</sequence>
<gene>
    <name evidence="2" type="primary">estB_1</name>
    <name evidence="2" type="ORF">DWB77_01124</name>
</gene>
<dbReference type="InterPro" id="IPR002918">
    <property type="entry name" value="Lipase_EstA/Esterase_EstB"/>
</dbReference>
<dbReference type="OrthoDB" id="8871309at2"/>
<dbReference type="KEGG" id="shun:DWB77_01124"/>
<name>A0A387H5G3_9ACTN</name>
<dbReference type="InterPro" id="IPR029058">
    <property type="entry name" value="AB_hydrolase_fold"/>
</dbReference>
<dbReference type="GO" id="GO:0004806">
    <property type="term" value="F:triacylglycerol lipase activity"/>
    <property type="evidence" value="ECO:0007669"/>
    <property type="project" value="UniProtKB-EC"/>
</dbReference>
<feature type="chain" id="PRO_5038443404" evidence="1">
    <location>
        <begin position="26"/>
        <end position="229"/>
    </location>
</feature>
<dbReference type="Gene3D" id="3.40.50.1820">
    <property type="entry name" value="alpha/beta hydrolase"/>
    <property type="match status" value="1"/>
</dbReference>
<dbReference type="EMBL" id="CP032698">
    <property type="protein sequence ID" value="AYG79015.1"/>
    <property type="molecule type" value="Genomic_DNA"/>
</dbReference>
<dbReference type="PANTHER" id="PTHR32015:SF1">
    <property type="entry name" value="LIPASE"/>
    <property type="match status" value="1"/>
</dbReference>
<evidence type="ECO:0000313" key="2">
    <source>
        <dbReference type="EMBL" id="AYG79015.1"/>
    </source>
</evidence>
<organism evidence="2 3">
    <name type="scientific">Streptomyces hundungensis</name>
    <dbReference type="NCBI Taxonomy" id="1077946"/>
    <lineage>
        <taxon>Bacteria</taxon>
        <taxon>Bacillati</taxon>
        <taxon>Actinomycetota</taxon>
        <taxon>Actinomycetes</taxon>
        <taxon>Kitasatosporales</taxon>
        <taxon>Streptomycetaceae</taxon>
        <taxon>Streptomyces</taxon>
    </lineage>
</organism>
<feature type="signal peptide" evidence="1">
    <location>
        <begin position="1"/>
        <end position="25"/>
    </location>
</feature>
<dbReference type="EC" id="3.1.1.3" evidence="2"/>
<proteinExistence type="predicted"/>
<dbReference type="Proteomes" id="UP000271554">
    <property type="component" value="Chromosome"/>
</dbReference>
<evidence type="ECO:0000313" key="3">
    <source>
        <dbReference type="Proteomes" id="UP000271554"/>
    </source>
</evidence>
<keyword evidence="3" id="KW-1185">Reference proteome</keyword>
<dbReference type="RefSeq" id="WP_120720180.1">
    <property type="nucleotide sequence ID" value="NZ_CP032698.1"/>
</dbReference>
<protein>
    <submittedName>
        <fullName evidence="2">Extracellular esterase EstB</fullName>
        <ecNumber evidence="2">3.1.1.3</ecNumber>
    </submittedName>
</protein>
<dbReference type="AlphaFoldDB" id="A0A387H5G3"/>
<keyword evidence="1" id="KW-0732">Signal</keyword>
<dbReference type="Pfam" id="PF01674">
    <property type="entry name" value="Lipase_2"/>
    <property type="match status" value="1"/>
</dbReference>
<reference evidence="2 3" key="1">
    <citation type="submission" date="2018-10" db="EMBL/GenBank/DDBJ databases">
        <title>Relationship between Morphology and Antimicrobial Activity in Streptomyces.</title>
        <authorList>
            <person name="Kang H.J."/>
            <person name="Kim S.B."/>
        </authorList>
    </citation>
    <scope>NUCLEOTIDE SEQUENCE [LARGE SCALE GENOMIC DNA]</scope>
    <source>
        <strain evidence="2 3">BH38</strain>
    </source>
</reference>